<evidence type="ECO:0000256" key="10">
    <source>
        <dbReference type="ARBA" id="ARBA00023136"/>
    </source>
</evidence>
<dbReference type="InterPro" id="IPR005341">
    <property type="entry name" value="Tim16"/>
</dbReference>
<dbReference type="Pfam" id="PF03656">
    <property type="entry name" value="Pam16"/>
    <property type="match status" value="1"/>
</dbReference>
<name>A0A1G4J0T1_9SACH</name>
<keyword evidence="7" id="KW-0653">Protein transport</keyword>
<gene>
    <name evidence="15" type="ORF">LADA_0C10088G</name>
</gene>
<evidence type="ECO:0000256" key="6">
    <source>
        <dbReference type="ARBA" id="ARBA00022792"/>
    </source>
</evidence>
<evidence type="ECO:0000256" key="9">
    <source>
        <dbReference type="ARBA" id="ARBA00023128"/>
    </source>
</evidence>
<evidence type="ECO:0000256" key="5">
    <source>
        <dbReference type="ARBA" id="ARBA00022448"/>
    </source>
</evidence>
<dbReference type="GO" id="GO:0030150">
    <property type="term" value="P:protein import into mitochondrial matrix"/>
    <property type="evidence" value="ECO:0007669"/>
    <property type="project" value="EnsemblFungi"/>
</dbReference>
<evidence type="ECO:0000256" key="11">
    <source>
        <dbReference type="ARBA" id="ARBA00025080"/>
    </source>
</evidence>
<evidence type="ECO:0000256" key="12">
    <source>
        <dbReference type="ARBA" id="ARBA00030422"/>
    </source>
</evidence>
<evidence type="ECO:0000256" key="8">
    <source>
        <dbReference type="ARBA" id="ARBA00023010"/>
    </source>
</evidence>
<dbReference type="STRING" id="1266660.A0A1G4J0T1"/>
<comment type="similarity">
    <text evidence="2">Belongs to the TIM16/PAM16 family.</text>
</comment>
<evidence type="ECO:0000256" key="4">
    <source>
        <dbReference type="ARBA" id="ARBA00020721"/>
    </source>
</evidence>
<evidence type="ECO:0000256" key="2">
    <source>
        <dbReference type="ARBA" id="ARBA00008817"/>
    </source>
</evidence>
<keyword evidence="9" id="KW-0496">Mitochondrion</keyword>
<reference evidence="16" key="1">
    <citation type="submission" date="2016-03" db="EMBL/GenBank/DDBJ databases">
        <authorList>
            <person name="Devillers H."/>
        </authorList>
    </citation>
    <scope>NUCLEOTIDE SEQUENCE [LARGE SCALE GENOMIC DNA]</scope>
</reference>
<evidence type="ECO:0000256" key="14">
    <source>
        <dbReference type="SAM" id="MobiDB-lite"/>
    </source>
</evidence>
<keyword evidence="6" id="KW-0999">Mitochondrion inner membrane</keyword>
<dbReference type="PANTHER" id="PTHR12388">
    <property type="entry name" value="MITOCHONDRIA ASSOCIATED GRANULOCYTE MACROPHAGE CSF SIGNALING MOLECULE"/>
    <property type="match status" value="1"/>
</dbReference>
<dbReference type="PANTHER" id="PTHR12388:SF0">
    <property type="entry name" value="MITOCHONDRIAL IMPORT INNER MEMBRANE TRANSLOCASE SUBUNIT TIM16"/>
    <property type="match status" value="1"/>
</dbReference>
<sequence>MAHRALFQVVFTGAQVFGRAFTEAYKQAATQAGKSGANAAKAGTAKAEYGGITLDESCKILNIENEADCESADKIEERFKYLFDVNDKEKGGSFYLQSKIYRAAERLKYEIAEKEKLNGTGQTRQTENKSEKPSPTP</sequence>
<dbReference type="OrthoDB" id="10262892at2759"/>
<keyword evidence="10" id="KW-0472">Membrane</keyword>
<dbReference type="InterPro" id="IPR036869">
    <property type="entry name" value="J_dom_sf"/>
</dbReference>
<evidence type="ECO:0000256" key="1">
    <source>
        <dbReference type="ARBA" id="ARBA00004637"/>
    </source>
</evidence>
<evidence type="ECO:0000256" key="3">
    <source>
        <dbReference type="ARBA" id="ARBA00013571"/>
    </source>
</evidence>
<organism evidence="15 16">
    <name type="scientific">Lachancea dasiensis</name>
    <dbReference type="NCBI Taxonomy" id="1072105"/>
    <lineage>
        <taxon>Eukaryota</taxon>
        <taxon>Fungi</taxon>
        <taxon>Dikarya</taxon>
        <taxon>Ascomycota</taxon>
        <taxon>Saccharomycotina</taxon>
        <taxon>Saccharomycetes</taxon>
        <taxon>Saccharomycetales</taxon>
        <taxon>Saccharomycetaceae</taxon>
        <taxon>Lachancea</taxon>
    </lineage>
</organism>
<keyword evidence="5" id="KW-0813">Transport</keyword>
<evidence type="ECO:0000256" key="7">
    <source>
        <dbReference type="ARBA" id="ARBA00022927"/>
    </source>
</evidence>
<dbReference type="AlphaFoldDB" id="A0A1G4J0T1"/>
<dbReference type="Proteomes" id="UP000190274">
    <property type="component" value="Chromosome C"/>
</dbReference>
<dbReference type="GO" id="GO:0001405">
    <property type="term" value="C:PAM complex, Tim23 associated import motor"/>
    <property type="evidence" value="ECO:0007669"/>
    <property type="project" value="EnsemblFungi"/>
</dbReference>
<comment type="function">
    <text evidence="11">Essential component of the PAM complex, a complex required for the translocation of transit peptide-containing proteins from the inner membrane into the mitochondrial matrix in an ATP-dependent manner. In the complex, it is required to regulate activity of mtHSP70 (SSC1) via its interaction with PAM18/TIM14. May act by positioning PAM18/TIM14 in juxtaposition to mtHSP70 at the translocon to maximize ATPase stimulation.</text>
</comment>
<evidence type="ECO:0000313" key="16">
    <source>
        <dbReference type="Proteomes" id="UP000190274"/>
    </source>
</evidence>
<protein>
    <recommendedName>
        <fullName evidence="4">Mitochondrial import inner membrane translocase subunit TIM16</fullName>
    </recommendedName>
    <alternativeName>
        <fullName evidence="3">Mitochondrial import inner membrane translocase subunit tim16</fullName>
    </alternativeName>
    <alternativeName>
        <fullName evidence="12 13">Presequence translocated-associated motor subunit PAM16</fullName>
    </alternativeName>
</protein>
<dbReference type="FunFam" id="1.10.287.110:FF:000006">
    <property type="entry name" value="Import inner membrane translocase subunit TIM16"/>
    <property type="match status" value="1"/>
</dbReference>
<dbReference type="Gene3D" id="1.10.287.110">
    <property type="entry name" value="DnaJ domain"/>
    <property type="match status" value="1"/>
</dbReference>
<dbReference type="EMBL" id="LT598459">
    <property type="protein sequence ID" value="SCU83194.1"/>
    <property type="molecule type" value="Genomic_DNA"/>
</dbReference>
<proteinExistence type="inferred from homology"/>
<keyword evidence="16" id="KW-1185">Reference proteome</keyword>
<comment type="subcellular location">
    <subcellularLocation>
        <location evidence="1">Mitochondrion inner membrane</location>
        <topology evidence="1">Peripheral membrane protein</topology>
    </subcellularLocation>
</comment>
<evidence type="ECO:0000256" key="13">
    <source>
        <dbReference type="ARBA" id="ARBA00031407"/>
    </source>
</evidence>
<feature type="compositionally biased region" description="Basic and acidic residues" evidence="14">
    <location>
        <begin position="126"/>
        <end position="137"/>
    </location>
</feature>
<feature type="region of interest" description="Disordered" evidence="14">
    <location>
        <begin position="113"/>
        <end position="137"/>
    </location>
</feature>
<dbReference type="GO" id="GO:0019904">
    <property type="term" value="F:protein domain specific binding"/>
    <property type="evidence" value="ECO:0007669"/>
    <property type="project" value="EnsemblFungi"/>
</dbReference>
<keyword evidence="8" id="KW-0811">Translocation</keyword>
<evidence type="ECO:0000313" key="15">
    <source>
        <dbReference type="EMBL" id="SCU83194.1"/>
    </source>
</evidence>
<accession>A0A1G4J0T1</accession>